<accession>A0A316DSH3</accession>
<evidence type="ECO:0000313" key="2">
    <source>
        <dbReference type="Proteomes" id="UP000245430"/>
    </source>
</evidence>
<evidence type="ECO:0000313" key="1">
    <source>
        <dbReference type="EMBL" id="PWK20402.1"/>
    </source>
</evidence>
<dbReference type="AlphaFoldDB" id="A0A316DSH3"/>
<comment type="caution">
    <text evidence="1">The sequence shown here is derived from an EMBL/GenBank/DDBJ whole genome shotgun (WGS) entry which is preliminary data.</text>
</comment>
<dbReference type="Proteomes" id="UP000245430">
    <property type="component" value="Unassembled WGS sequence"/>
</dbReference>
<dbReference type="EMBL" id="QGGP01000001">
    <property type="protein sequence ID" value="PWK20402.1"/>
    <property type="molecule type" value="Genomic_DNA"/>
</dbReference>
<keyword evidence="2" id="KW-1185">Reference proteome</keyword>
<proteinExistence type="predicted"/>
<protein>
    <submittedName>
        <fullName evidence="1">Uncharacterized protein</fullName>
    </submittedName>
</protein>
<gene>
    <name evidence="1" type="ORF">LX78_00101</name>
</gene>
<organism evidence="1 2">
    <name type="scientific">Xanthomarina spongicola</name>
    <dbReference type="NCBI Taxonomy" id="570520"/>
    <lineage>
        <taxon>Bacteria</taxon>
        <taxon>Pseudomonadati</taxon>
        <taxon>Bacteroidota</taxon>
        <taxon>Flavobacteriia</taxon>
        <taxon>Flavobacteriales</taxon>
        <taxon>Flavobacteriaceae</taxon>
        <taxon>Xanthomarina</taxon>
    </lineage>
</organism>
<reference evidence="1 2" key="1">
    <citation type="submission" date="2018-05" db="EMBL/GenBank/DDBJ databases">
        <title>Genomic Encyclopedia of Archaeal and Bacterial Type Strains, Phase II (KMG-II): from individual species to whole genera.</title>
        <authorList>
            <person name="Goeker M."/>
        </authorList>
    </citation>
    <scope>NUCLEOTIDE SEQUENCE [LARGE SCALE GENOMIC DNA]</scope>
    <source>
        <strain evidence="1 2">DSM 22637</strain>
    </source>
</reference>
<name>A0A316DSH3_9FLAO</name>
<sequence>MSDVIRKLNLQQCSAKLSSSFHFTDNKKLIIQTKKRIKINN</sequence>